<dbReference type="OrthoDB" id="5732at2759"/>
<reference evidence="2 3" key="1">
    <citation type="submission" date="2019-09" db="EMBL/GenBank/DDBJ databases">
        <authorList>
            <person name="Ou C."/>
        </authorList>
    </citation>
    <scope>NUCLEOTIDE SEQUENCE [LARGE SCALE GENOMIC DNA]</scope>
    <source>
        <strain evidence="2">S2</strain>
        <tissue evidence="2">Leaf</tissue>
    </source>
</reference>
<feature type="domain" description="Coenzyme Q-binding protein COQ10 START" evidence="1">
    <location>
        <begin position="133"/>
        <end position="234"/>
    </location>
</feature>
<dbReference type="AlphaFoldDB" id="A0A5N5GAP2"/>
<dbReference type="InterPro" id="IPR005031">
    <property type="entry name" value="COQ10_START"/>
</dbReference>
<evidence type="ECO:0000259" key="1">
    <source>
        <dbReference type="Pfam" id="PF03364"/>
    </source>
</evidence>
<evidence type="ECO:0000313" key="2">
    <source>
        <dbReference type="EMBL" id="KAB2612227.1"/>
    </source>
</evidence>
<organism evidence="2 3">
    <name type="scientific">Pyrus ussuriensis x Pyrus communis</name>
    <dbReference type="NCBI Taxonomy" id="2448454"/>
    <lineage>
        <taxon>Eukaryota</taxon>
        <taxon>Viridiplantae</taxon>
        <taxon>Streptophyta</taxon>
        <taxon>Embryophyta</taxon>
        <taxon>Tracheophyta</taxon>
        <taxon>Spermatophyta</taxon>
        <taxon>Magnoliopsida</taxon>
        <taxon>eudicotyledons</taxon>
        <taxon>Gunneridae</taxon>
        <taxon>Pentapetalae</taxon>
        <taxon>rosids</taxon>
        <taxon>fabids</taxon>
        <taxon>Rosales</taxon>
        <taxon>Rosaceae</taxon>
        <taxon>Amygdaloideae</taxon>
        <taxon>Maleae</taxon>
        <taxon>Pyrus</taxon>
    </lineage>
</organism>
<evidence type="ECO:0000313" key="3">
    <source>
        <dbReference type="Proteomes" id="UP000327157"/>
    </source>
</evidence>
<dbReference type="InterPro" id="IPR023393">
    <property type="entry name" value="START-like_dom_sf"/>
</dbReference>
<reference evidence="3" key="2">
    <citation type="submission" date="2019-10" db="EMBL/GenBank/DDBJ databases">
        <title>A de novo genome assembly of a pear dwarfing rootstock.</title>
        <authorList>
            <person name="Wang F."/>
            <person name="Wang J."/>
            <person name="Li S."/>
            <person name="Zhang Y."/>
            <person name="Fang M."/>
            <person name="Ma L."/>
            <person name="Zhao Y."/>
            <person name="Jiang S."/>
        </authorList>
    </citation>
    <scope>NUCLEOTIDE SEQUENCE [LARGE SCALE GENOMIC DNA]</scope>
</reference>
<accession>A0A5N5GAP2</accession>
<sequence length="320" mass="35403">MKMQAPSPSSYTTLLHIPCPTAATATATTPKALLLVPQKSPNLAATASDFSFSIFRNPNLFTAVSQFSSSPHVQVQCSSSNKVDSSILSQDDGDDDATESVAIGEDIDLDIDIEIEIEKTGNNCRRIRLEIGIEAPLNTVWNLLTDYERLADFIPGLAVCRVLDKTDGYARLLQIGEQKLALGLKFNAKGIVDCYETPLETLPNNFGHKRDIRFNMVEGDFEIFQGKWSLQQQHPHPQIPKGVVRNLESLMRKFLWVGVGEDKKDHLINWDTFSKPEEEGGLGIGNLLVRSPHVLHVTPLFCQLNGYGVFQSKVIPSGIK</sequence>
<dbReference type="SUPFAM" id="SSF55961">
    <property type="entry name" value="Bet v1-like"/>
    <property type="match status" value="1"/>
</dbReference>
<gene>
    <name evidence="2" type="ORF">D8674_034543</name>
</gene>
<name>A0A5N5GAP2_9ROSA</name>
<keyword evidence="3" id="KW-1185">Reference proteome</keyword>
<reference evidence="2 3" key="3">
    <citation type="submission" date="2019-11" db="EMBL/GenBank/DDBJ databases">
        <title>A de novo genome assembly of a pear dwarfing rootstock.</title>
        <authorList>
            <person name="Wang F."/>
            <person name="Wang J."/>
            <person name="Li S."/>
            <person name="Zhang Y."/>
            <person name="Fang M."/>
            <person name="Ma L."/>
            <person name="Zhao Y."/>
            <person name="Jiang S."/>
        </authorList>
    </citation>
    <scope>NUCLEOTIDE SEQUENCE [LARGE SCALE GENOMIC DNA]</scope>
    <source>
        <strain evidence="2">S2</strain>
        <tissue evidence="2">Leaf</tissue>
    </source>
</reference>
<protein>
    <recommendedName>
        <fullName evidence="1">Coenzyme Q-binding protein COQ10 START domain-containing protein</fullName>
    </recommendedName>
</protein>
<dbReference type="EMBL" id="SMOL01000458">
    <property type="protein sequence ID" value="KAB2612227.1"/>
    <property type="molecule type" value="Genomic_DNA"/>
</dbReference>
<proteinExistence type="predicted"/>
<dbReference type="Proteomes" id="UP000327157">
    <property type="component" value="Chromosome 9"/>
</dbReference>
<dbReference type="Pfam" id="PF03364">
    <property type="entry name" value="Polyketide_cyc"/>
    <property type="match status" value="1"/>
</dbReference>
<dbReference type="Gene3D" id="3.30.530.20">
    <property type="match status" value="1"/>
</dbReference>
<dbReference type="PANTHER" id="PTHR34060">
    <property type="entry name" value="POLYKETIDE CYCLASE / DEHYDRASE AND LIPID TRANSPORT PROTEIN"/>
    <property type="match status" value="1"/>
</dbReference>
<dbReference type="PANTHER" id="PTHR34060:SF1">
    <property type="entry name" value="POLYKETIDE CYCLASE _ DEHYDRASE AND LIPID TRANSPORT PROTEIN"/>
    <property type="match status" value="1"/>
</dbReference>
<comment type="caution">
    <text evidence="2">The sequence shown here is derived from an EMBL/GenBank/DDBJ whole genome shotgun (WGS) entry which is preliminary data.</text>
</comment>